<dbReference type="InterPro" id="IPR039261">
    <property type="entry name" value="FNR_nucleotide-bd"/>
</dbReference>
<dbReference type="InterPro" id="IPR017927">
    <property type="entry name" value="FAD-bd_FR_type"/>
</dbReference>
<dbReference type="GO" id="GO:0016491">
    <property type="term" value="F:oxidoreductase activity"/>
    <property type="evidence" value="ECO:0007669"/>
    <property type="project" value="UniProtKB-KW"/>
</dbReference>
<feature type="transmembrane region" description="Helical" evidence="13">
    <location>
        <begin position="165"/>
        <end position="184"/>
    </location>
</feature>
<evidence type="ECO:0000256" key="3">
    <source>
        <dbReference type="ARBA" id="ARBA00022630"/>
    </source>
</evidence>
<feature type="transmembrane region" description="Helical" evidence="13">
    <location>
        <begin position="54"/>
        <end position="75"/>
    </location>
</feature>
<dbReference type="Proteomes" id="UP000584374">
    <property type="component" value="Unassembled WGS sequence"/>
</dbReference>
<dbReference type="InterPro" id="IPR013130">
    <property type="entry name" value="Fe3_Rdtase_TM_dom"/>
</dbReference>
<gene>
    <name evidence="15" type="ORF">BJ970_001380</name>
</gene>
<dbReference type="PANTHER" id="PTHR47354">
    <property type="entry name" value="NADH OXIDOREDUCTASE HCR"/>
    <property type="match status" value="1"/>
</dbReference>
<dbReference type="PRINTS" id="PR00410">
    <property type="entry name" value="PHEHYDRXLASE"/>
</dbReference>
<dbReference type="AlphaFoldDB" id="A0A840PZY1"/>
<evidence type="ECO:0000256" key="9">
    <source>
        <dbReference type="ARBA" id="ARBA00023002"/>
    </source>
</evidence>
<dbReference type="Pfam" id="PF01794">
    <property type="entry name" value="Ferric_reduct"/>
    <property type="match status" value="1"/>
</dbReference>
<keyword evidence="9" id="KW-0560">Oxidoreductase</keyword>
<feature type="domain" description="FAD-binding FR-type" evidence="14">
    <location>
        <begin position="221"/>
        <end position="321"/>
    </location>
</feature>
<dbReference type="Pfam" id="PF00175">
    <property type="entry name" value="NAD_binding_1"/>
    <property type="match status" value="1"/>
</dbReference>
<keyword evidence="6" id="KW-0479">Metal-binding</keyword>
<feature type="transmembrane region" description="Helical" evidence="13">
    <location>
        <begin position="15"/>
        <end position="34"/>
    </location>
</feature>
<keyword evidence="4 13" id="KW-0812">Transmembrane</keyword>
<evidence type="ECO:0000256" key="13">
    <source>
        <dbReference type="SAM" id="Phobius"/>
    </source>
</evidence>
<dbReference type="Gene3D" id="3.40.50.80">
    <property type="entry name" value="Nucleotide-binding domain of ferredoxin-NADP reductase (FNR) module"/>
    <property type="match status" value="1"/>
</dbReference>
<keyword evidence="8 13" id="KW-1133">Transmembrane helix</keyword>
<evidence type="ECO:0000313" key="15">
    <source>
        <dbReference type="EMBL" id="MBB5153846.1"/>
    </source>
</evidence>
<dbReference type="Gene3D" id="2.40.30.10">
    <property type="entry name" value="Translation factors"/>
    <property type="match status" value="1"/>
</dbReference>
<dbReference type="EMBL" id="JACHIW010000001">
    <property type="protein sequence ID" value="MBB5153846.1"/>
    <property type="molecule type" value="Genomic_DNA"/>
</dbReference>
<feature type="transmembrane region" description="Helical" evidence="13">
    <location>
        <begin position="133"/>
        <end position="153"/>
    </location>
</feature>
<dbReference type="GO" id="GO:0016020">
    <property type="term" value="C:membrane"/>
    <property type="evidence" value="ECO:0007669"/>
    <property type="project" value="UniProtKB-SubCell"/>
</dbReference>
<proteinExistence type="predicted"/>
<sequence length="452" mass="49135">MQSERRKTRAGDAKWWLWALLVLNAMWVVDLFVLGGEVGVLTGPQGLVLALGRLTGLGGALALVLQLVLIARVPWLERRLGMDRLTSWHRWTGTWVLWLVSAHVVLITVGYAEQDRSPVLSEFGSLVSETGDLLLAAAGAALLVVVGVTSARAARRRMRYETWHFLHLGAYLAVLLGFLHQVTSGNDFVGSPIGRAYWWTLYGAALGMVLVFRFLLPLWRMARHDTRVLGVVPEGPDVVSIHIGGRRLDRLPARAGQFFLWRFLATGLCAQAHPYSLSAMPDGKTLRITVKALGDGSAALRNLRVGTRVLAEGPYGAFTTEQCTGRDVLLIGGGVGVTPIRALLEELAQTRQDVVVLYRVGDQREAVLVSELQWLAQRAGAQLHVVIGPATAVGRHGPIMGPQHLAALVPGIRHRDVFLCGPPGMTDAVLGALRTLGVPRAQCHTERFAFAA</sequence>
<keyword evidence="11" id="KW-0411">Iron-sulfur</keyword>
<evidence type="ECO:0000256" key="11">
    <source>
        <dbReference type="ARBA" id="ARBA00023014"/>
    </source>
</evidence>
<keyword evidence="12 13" id="KW-0472">Membrane</keyword>
<comment type="subcellular location">
    <subcellularLocation>
        <location evidence="2">Membrane</location>
        <topology evidence="2">Multi-pass membrane protein</topology>
    </subcellularLocation>
</comment>
<organism evidence="15 16">
    <name type="scientific">Saccharopolyspora phatthalungensis</name>
    <dbReference type="NCBI Taxonomy" id="664693"/>
    <lineage>
        <taxon>Bacteria</taxon>
        <taxon>Bacillati</taxon>
        <taxon>Actinomycetota</taxon>
        <taxon>Actinomycetes</taxon>
        <taxon>Pseudonocardiales</taxon>
        <taxon>Pseudonocardiaceae</taxon>
        <taxon>Saccharopolyspora</taxon>
    </lineage>
</organism>
<evidence type="ECO:0000256" key="4">
    <source>
        <dbReference type="ARBA" id="ARBA00022692"/>
    </source>
</evidence>
<evidence type="ECO:0000256" key="8">
    <source>
        <dbReference type="ARBA" id="ARBA00022989"/>
    </source>
</evidence>
<keyword evidence="16" id="KW-1185">Reference proteome</keyword>
<dbReference type="GO" id="GO:0051537">
    <property type="term" value="F:2 iron, 2 sulfur cluster binding"/>
    <property type="evidence" value="ECO:0007669"/>
    <property type="project" value="UniProtKB-KW"/>
</dbReference>
<dbReference type="PANTHER" id="PTHR47354:SF8">
    <property type="entry name" value="1,2-PHENYLACETYL-COA EPOXIDASE, SUBUNIT E"/>
    <property type="match status" value="1"/>
</dbReference>
<reference evidence="15 16" key="1">
    <citation type="submission" date="2020-08" db="EMBL/GenBank/DDBJ databases">
        <title>Sequencing the genomes of 1000 actinobacteria strains.</title>
        <authorList>
            <person name="Klenk H.-P."/>
        </authorList>
    </citation>
    <scope>NUCLEOTIDE SEQUENCE [LARGE SCALE GENOMIC DNA]</scope>
    <source>
        <strain evidence="15 16">DSM 45584</strain>
    </source>
</reference>
<dbReference type="GO" id="GO:0050660">
    <property type="term" value="F:flavin adenine dinucleotide binding"/>
    <property type="evidence" value="ECO:0007669"/>
    <property type="project" value="TreeGrafter"/>
</dbReference>
<keyword evidence="7" id="KW-0274">FAD</keyword>
<feature type="transmembrane region" description="Helical" evidence="13">
    <location>
        <begin position="95"/>
        <end position="113"/>
    </location>
</feature>
<evidence type="ECO:0000256" key="12">
    <source>
        <dbReference type="ARBA" id="ARBA00023136"/>
    </source>
</evidence>
<dbReference type="InterPro" id="IPR017938">
    <property type="entry name" value="Riboflavin_synthase-like_b-brl"/>
</dbReference>
<evidence type="ECO:0000256" key="2">
    <source>
        <dbReference type="ARBA" id="ARBA00004141"/>
    </source>
</evidence>
<feature type="transmembrane region" description="Helical" evidence="13">
    <location>
        <begin position="196"/>
        <end position="216"/>
    </location>
</feature>
<keyword evidence="5" id="KW-0001">2Fe-2S</keyword>
<dbReference type="CDD" id="cd06198">
    <property type="entry name" value="FNR_like_3"/>
    <property type="match status" value="1"/>
</dbReference>
<evidence type="ECO:0000256" key="7">
    <source>
        <dbReference type="ARBA" id="ARBA00022827"/>
    </source>
</evidence>
<evidence type="ECO:0000256" key="6">
    <source>
        <dbReference type="ARBA" id="ARBA00022723"/>
    </source>
</evidence>
<evidence type="ECO:0000259" key="14">
    <source>
        <dbReference type="PROSITE" id="PS51384"/>
    </source>
</evidence>
<evidence type="ECO:0000256" key="1">
    <source>
        <dbReference type="ARBA" id="ARBA00001974"/>
    </source>
</evidence>
<accession>A0A840PZY1</accession>
<protein>
    <submittedName>
        <fullName evidence="15">Putative ferric reductase</fullName>
    </submittedName>
</protein>
<keyword evidence="10" id="KW-0408">Iron</keyword>
<dbReference type="InterPro" id="IPR050415">
    <property type="entry name" value="MRET"/>
</dbReference>
<dbReference type="SUPFAM" id="SSF52343">
    <property type="entry name" value="Ferredoxin reductase-like, C-terminal NADP-linked domain"/>
    <property type="match status" value="1"/>
</dbReference>
<dbReference type="GO" id="GO:0046872">
    <property type="term" value="F:metal ion binding"/>
    <property type="evidence" value="ECO:0007669"/>
    <property type="project" value="UniProtKB-KW"/>
</dbReference>
<dbReference type="PROSITE" id="PS51384">
    <property type="entry name" value="FAD_FR"/>
    <property type="match status" value="1"/>
</dbReference>
<evidence type="ECO:0000313" key="16">
    <source>
        <dbReference type="Proteomes" id="UP000584374"/>
    </source>
</evidence>
<dbReference type="InterPro" id="IPR001433">
    <property type="entry name" value="OxRdtase_FAD/NAD-bd"/>
</dbReference>
<comment type="cofactor">
    <cofactor evidence="1">
        <name>FAD</name>
        <dbReference type="ChEBI" id="CHEBI:57692"/>
    </cofactor>
</comment>
<evidence type="ECO:0000256" key="10">
    <source>
        <dbReference type="ARBA" id="ARBA00023004"/>
    </source>
</evidence>
<name>A0A840PZY1_9PSEU</name>
<dbReference type="SUPFAM" id="SSF63380">
    <property type="entry name" value="Riboflavin synthase domain-like"/>
    <property type="match status" value="1"/>
</dbReference>
<keyword evidence="3" id="KW-0285">Flavoprotein</keyword>
<dbReference type="RefSeq" id="WP_312864143.1">
    <property type="nucleotide sequence ID" value="NZ_JACHIW010000001.1"/>
</dbReference>
<comment type="caution">
    <text evidence="15">The sequence shown here is derived from an EMBL/GenBank/DDBJ whole genome shotgun (WGS) entry which is preliminary data.</text>
</comment>
<evidence type="ECO:0000256" key="5">
    <source>
        <dbReference type="ARBA" id="ARBA00022714"/>
    </source>
</evidence>